<evidence type="ECO:0000313" key="6">
    <source>
        <dbReference type="EMBL" id="KAI3833251.1"/>
    </source>
</evidence>
<dbReference type="SUPFAM" id="SSF56112">
    <property type="entry name" value="Protein kinase-like (PK-like)"/>
    <property type="match status" value="1"/>
</dbReference>
<dbReference type="GO" id="GO:0005524">
    <property type="term" value="F:ATP binding"/>
    <property type="evidence" value="ECO:0007669"/>
    <property type="project" value="InterPro"/>
</dbReference>
<dbReference type="Pfam" id="PF00069">
    <property type="entry name" value="Pkinase"/>
    <property type="match status" value="1"/>
</dbReference>
<dbReference type="AlphaFoldDB" id="A0AAD4RV09"/>
<evidence type="ECO:0000256" key="1">
    <source>
        <dbReference type="ARBA" id="ARBA00004370"/>
    </source>
</evidence>
<keyword evidence="2" id="KW-0808">Transferase</keyword>
<keyword evidence="2" id="KW-0723">Serine/threonine-protein kinase</keyword>
<dbReference type="PANTHER" id="PTHR47985:SF4">
    <property type="entry name" value="SERINE_THREONINE-PROTEIN KINASE PBL27"/>
    <property type="match status" value="1"/>
</dbReference>
<dbReference type="EMBL" id="JAJJMB010017971">
    <property type="protein sequence ID" value="KAI3833251.1"/>
    <property type="molecule type" value="Genomic_DNA"/>
</dbReference>
<dbReference type="FunFam" id="1.10.510.10:FF:000095">
    <property type="entry name" value="protein STRUBBELIG-RECEPTOR FAMILY 8"/>
    <property type="match status" value="1"/>
</dbReference>
<dbReference type="PANTHER" id="PTHR47985">
    <property type="entry name" value="OS07G0668900 PROTEIN"/>
    <property type="match status" value="1"/>
</dbReference>
<accession>A0AAD4RV09</accession>
<evidence type="ECO:0000256" key="3">
    <source>
        <dbReference type="ARBA" id="ARBA00023136"/>
    </source>
</evidence>
<dbReference type="GO" id="GO:0004674">
    <property type="term" value="F:protein serine/threonine kinase activity"/>
    <property type="evidence" value="ECO:0007669"/>
    <property type="project" value="UniProtKB-KW"/>
</dbReference>
<dbReference type="GO" id="GO:0016020">
    <property type="term" value="C:membrane"/>
    <property type="evidence" value="ECO:0007669"/>
    <property type="project" value="UniProtKB-SubCell"/>
</dbReference>
<proteinExistence type="predicted"/>
<protein>
    <recommendedName>
        <fullName evidence="5">Protein kinase domain-containing protein</fullName>
    </recommendedName>
</protein>
<keyword evidence="3" id="KW-0472">Membrane</keyword>
<gene>
    <name evidence="6" type="ORF">MKW98_006350</name>
</gene>
<dbReference type="Gene3D" id="1.10.510.10">
    <property type="entry name" value="Transferase(Phosphotransferase) domain 1"/>
    <property type="match status" value="1"/>
</dbReference>
<evidence type="ECO:0000256" key="4">
    <source>
        <dbReference type="SAM" id="MobiDB-lite"/>
    </source>
</evidence>
<keyword evidence="2" id="KW-0418">Kinase</keyword>
<feature type="region of interest" description="Disordered" evidence="4">
    <location>
        <begin position="15"/>
        <end position="34"/>
    </location>
</feature>
<feature type="compositionally biased region" description="Basic and acidic residues" evidence="4">
    <location>
        <begin position="17"/>
        <end position="34"/>
    </location>
</feature>
<comment type="subcellular location">
    <subcellularLocation>
        <location evidence="1">Membrane</location>
    </subcellularLocation>
</comment>
<dbReference type="InterPro" id="IPR011009">
    <property type="entry name" value="Kinase-like_dom_sf"/>
</dbReference>
<keyword evidence="7" id="KW-1185">Reference proteome</keyword>
<evidence type="ECO:0000259" key="5">
    <source>
        <dbReference type="PROSITE" id="PS50011"/>
    </source>
</evidence>
<name>A0AAD4RV09_9MAGN</name>
<dbReference type="InterPro" id="IPR000719">
    <property type="entry name" value="Prot_kinase_dom"/>
</dbReference>
<sequence>MTRFWCFPRVAPIDGESSDREDGTGTHERVRANHAESQDVVAKANARVFELNELIVATKNFDPQLVLGEGKFGRVYKGCCREKAQKEYPTRTSLNLHLYGHEIGKKPLDWKTRMKIAKGVAKALQYLHDQKDPPVLFGDLKASSILLDESFNPKLFDFSFAKLGPTWDNSKGSRMVIGKVGYCAPEYGSTGILTKQYDIFSFGVVLLELITGRKAIQENLVKNRSIVYWTRPYISDSTKFKEIVDPSMEGCYPENELAQALAVAEMCVRVDADKRSPIADVVTKLPHVLSQADGKHGIRLKLDTFKNLSCSNSCSSFFLTHSDNTSFILMHTQIELSLAWWLNGDSLLQFL</sequence>
<dbReference type="Proteomes" id="UP001202328">
    <property type="component" value="Unassembled WGS sequence"/>
</dbReference>
<evidence type="ECO:0000313" key="7">
    <source>
        <dbReference type="Proteomes" id="UP001202328"/>
    </source>
</evidence>
<feature type="domain" description="Protein kinase" evidence="5">
    <location>
        <begin position="1"/>
        <end position="288"/>
    </location>
</feature>
<reference evidence="6" key="1">
    <citation type="submission" date="2022-04" db="EMBL/GenBank/DDBJ databases">
        <title>A functionally conserved STORR gene fusion in Papaver species that diverged 16.8 million years ago.</title>
        <authorList>
            <person name="Catania T."/>
        </authorList>
    </citation>
    <scope>NUCLEOTIDE SEQUENCE</scope>
    <source>
        <strain evidence="6">S-188037</strain>
    </source>
</reference>
<organism evidence="6 7">
    <name type="scientific">Papaver atlanticum</name>
    <dbReference type="NCBI Taxonomy" id="357466"/>
    <lineage>
        <taxon>Eukaryota</taxon>
        <taxon>Viridiplantae</taxon>
        <taxon>Streptophyta</taxon>
        <taxon>Embryophyta</taxon>
        <taxon>Tracheophyta</taxon>
        <taxon>Spermatophyta</taxon>
        <taxon>Magnoliopsida</taxon>
        <taxon>Ranunculales</taxon>
        <taxon>Papaveraceae</taxon>
        <taxon>Papaveroideae</taxon>
        <taxon>Papaver</taxon>
    </lineage>
</organism>
<dbReference type="PROSITE" id="PS50011">
    <property type="entry name" value="PROTEIN_KINASE_DOM"/>
    <property type="match status" value="1"/>
</dbReference>
<evidence type="ECO:0000256" key="2">
    <source>
        <dbReference type="ARBA" id="ARBA00022527"/>
    </source>
</evidence>
<dbReference type="Gene3D" id="3.30.200.20">
    <property type="entry name" value="Phosphorylase Kinase, domain 1"/>
    <property type="match status" value="1"/>
</dbReference>
<comment type="caution">
    <text evidence="6">The sequence shown here is derived from an EMBL/GenBank/DDBJ whole genome shotgun (WGS) entry which is preliminary data.</text>
</comment>